<evidence type="ECO:0000313" key="1">
    <source>
        <dbReference type="EMBL" id="GAA5511219.1"/>
    </source>
</evidence>
<gene>
    <name evidence="1" type="ORF">Rcae01_06735</name>
</gene>
<evidence type="ECO:0000313" key="2">
    <source>
        <dbReference type="Proteomes" id="UP001416858"/>
    </source>
</evidence>
<keyword evidence="2" id="KW-1185">Reference proteome</keyword>
<reference evidence="1 2" key="1">
    <citation type="submission" date="2024-02" db="EMBL/GenBank/DDBJ databases">
        <title>Rhodopirellula caenicola NBRC 110016.</title>
        <authorList>
            <person name="Ichikawa N."/>
            <person name="Katano-Makiyama Y."/>
            <person name="Hidaka K."/>
        </authorList>
    </citation>
    <scope>NUCLEOTIDE SEQUENCE [LARGE SCALE GENOMIC DNA]</scope>
    <source>
        <strain evidence="1 2">NBRC 110016</strain>
    </source>
</reference>
<dbReference type="EMBL" id="BAABRO010000046">
    <property type="protein sequence ID" value="GAA5511219.1"/>
    <property type="molecule type" value="Genomic_DNA"/>
</dbReference>
<comment type="caution">
    <text evidence="1">The sequence shown here is derived from an EMBL/GenBank/DDBJ whole genome shotgun (WGS) entry which is preliminary data.</text>
</comment>
<protein>
    <submittedName>
        <fullName evidence="1">Uncharacterized protein</fullName>
    </submittedName>
</protein>
<accession>A0ABP9W1H7</accession>
<dbReference type="Proteomes" id="UP001416858">
    <property type="component" value="Unassembled WGS sequence"/>
</dbReference>
<name>A0ABP9W1H7_9BACT</name>
<proteinExistence type="predicted"/>
<sequence length="144" mass="16242">MLQRYLNGRFVSFDVDKLLPVFEPFHQGITDRDGTVPLRFPGFPDNYELRLGADAVDLRVTLTLDIRLPIHAPGFWFCIHCLMAEDFVALLAPSTRGIYYVNPNTPDHAPTFDADTEPTFASTMTRIQSVNELIRLFVVPDNGG</sequence>
<organism evidence="1 2">
    <name type="scientific">Novipirellula caenicola</name>
    <dbReference type="NCBI Taxonomy" id="1536901"/>
    <lineage>
        <taxon>Bacteria</taxon>
        <taxon>Pseudomonadati</taxon>
        <taxon>Planctomycetota</taxon>
        <taxon>Planctomycetia</taxon>
        <taxon>Pirellulales</taxon>
        <taxon>Pirellulaceae</taxon>
        <taxon>Novipirellula</taxon>
    </lineage>
</organism>